<evidence type="ECO:0000256" key="1">
    <source>
        <dbReference type="PIRNR" id="PIRNR016080"/>
    </source>
</evidence>
<gene>
    <name evidence="3" type="ORF">DW204_09800</name>
</gene>
<evidence type="ECO:0000313" key="4">
    <source>
        <dbReference type="Proteomes" id="UP000284998"/>
    </source>
</evidence>
<dbReference type="InterPro" id="IPR007637">
    <property type="entry name" value="Restrct_endonuc_II_DpnII-like"/>
</dbReference>
<dbReference type="RefSeq" id="WP_118243873.1">
    <property type="nucleotide sequence ID" value="NZ_QRJS01000023.1"/>
</dbReference>
<sequence length="276" mass="31601">MTPMKDFNLFMSQLQETNQTLDFFCDFDKISLNVEDIKLSLCMLNSLVGAPDMRRAVETIWKRDRTAFKVMDILIAVRSEGKKVVLDSQSQCVVLDSLFDSVDGVMEFLNDTGLTEVFQQQKIKNLVDYVFGIETGLDTNARKNRSGHVMENMIAHVFDSQKINYRQEVYSSEWPAISKVLGDDEKRFDFVIETEQKIFLIEVNFYSSGGSKLNEIARSYSDIAPKINSVSGFEFVWITDGIGWKSARNKLQEAYNIIPSIYNLTNIQDFINLIKA</sequence>
<keyword evidence="1" id="KW-0680">Restriction system</keyword>
<feature type="domain" description="Restriction endonuclease type II DpnII-like" evidence="2">
    <location>
        <begin position="7"/>
        <end position="270"/>
    </location>
</feature>
<dbReference type="EMBL" id="QRJS01000023">
    <property type="protein sequence ID" value="RHH43327.1"/>
    <property type="molecule type" value="Genomic_DNA"/>
</dbReference>
<comment type="caution">
    <text evidence="3">The sequence shown here is derived from an EMBL/GenBank/DDBJ whole genome shotgun (WGS) entry which is preliminary data.</text>
</comment>
<dbReference type="AlphaFoldDB" id="A0A414WX49"/>
<name>A0A414WX49_9BACT</name>
<dbReference type="InterPro" id="IPR011335">
    <property type="entry name" value="Restrct_endonuc-II-like"/>
</dbReference>
<dbReference type="GO" id="GO:0003677">
    <property type="term" value="F:DNA binding"/>
    <property type="evidence" value="ECO:0007669"/>
    <property type="project" value="UniProtKB-UniRule"/>
</dbReference>
<dbReference type="Proteomes" id="UP000284998">
    <property type="component" value="Unassembled WGS sequence"/>
</dbReference>
<dbReference type="Pfam" id="PF04556">
    <property type="entry name" value="DpnII"/>
    <property type="match status" value="1"/>
</dbReference>
<protein>
    <recommendedName>
        <fullName evidence="1">Type-2 restriction enzyme</fullName>
        <ecNumber evidence="1">3.1.21.4</ecNumber>
    </recommendedName>
</protein>
<evidence type="ECO:0000313" key="3">
    <source>
        <dbReference type="EMBL" id="RHH43327.1"/>
    </source>
</evidence>
<keyword evidence="1" id="KW-0378">Hydrolase</keyword>
<evidence type="ECO:0000259" key="2">
    <source>
        <dbReference type="Pfam" id="PF04556"/>
    </source>
</evidence>
<dbReference type="InterPro" id="IPR021191">
    <property type="entry name" value="Restrct_endonuc_II_DpnII"/>
</dbReference>
<comment type="similarity">
    <text evidence="1">Belongs to the DpnII type II restriction endonuclease family.</text>
</comment>
<organism evidence="3 4">
    <name type="scientific">Phocaeicola plebeius</name>
    <dbReference type="NCBI Taxonomy" id="310297"/>
    <lineage>
        <taxon>Bacteria</taxon>
        <taxon>Pseudomonadati</taxon>
        <taxon>Bacteroidota</taxon>
        <taxon>Bacteroidia</taxon>
        <taxon>Bacteroidales</taxon>
        <taxon>Bacteroidaceae</taxon>
        <taxon>Phocaeicola</taxon>
    </lineage>
</organism>
<reference evidence="3 4" key="1">
    <citation type="submission" date="2018-08" db="EMBL/GenBank/DDBJ databases">
        <title>A genome reference for cultivated species of the human gut microbiota.</title>
        <authorList>
            <person name="Zou Y."/>
            <person name="Xue W."/>
            <person name="Luo G."/>
        </authorList>
    </citation>
    <scope>NUCLEOTIDE SEQUENCE [LARGE SCALE GENOMIC DNA]</scope>
    <source>
        <strain evidence="3 4">AM17-44</strain>
    </source>
</reference>
<dbReference type="GO" id="GO:0009036">
    <property type="term" value="F:type II site-specific deoxyribonuclease activity"/>
    <property type="evidence" value="ECO:0007669"/>
    <property type="project" value="UniProtKB-UniRule"/>
</dbReference>
<keyword evidence="1 3" id="KW-0255">Endonuclease</keyword>
<dbReference type="EC" id="3.1.21.4" evidence="1"/>
<accession>A0A414WX49</accession>
<comment type="function">
    <text evidence="1">A P subtype restriction enzyme that recognizes the double-stranded unmethylated sequence 5'-GATC-3'.</text>
</comment>
<proteinExistence type="inferred from homology"/>
<dbReference type="PIRSF" id="PIRSF016080">
    <property type="entry name" value="Restrict_endonuc_II_DpmII"/>
    <property type="match status" value="1"/>
</dbReference>
<keyword evidence="1" id="KW-0540">Nuclease</keyword>
<dbReference type="GO" id="GO:0009307">
    <property type="term" value="P:DNA restriction-modification system"/>
    <property type="evidence" value="ECO:0007669"/>
    <property type="project" value="UniProtKB-UniRule"/>
</dbReference>
<dbReference type="SUPFAM" id="SSF52980">
    <property type="entry name" value="Restriction endonuclease-like"/>
    <property type="match status" value="1"/>
</dbReference>
<comment type="catalytic activity">
    <reaction evidence="1">
        <text>Endonucleolytic cleavage of DNA to give specific double-stranded fragments with terminal 5'-phosphates.</text>
        <dbReference type="EC" id="3.1.21.4"/>
    </reaction>
</comment>